<dbReference type="RefSeq" id="WP_380723856.1">
    <property type="nucleotide sequence ID" value="NZ_JBHTLK010000064.1"/>
</dbReference>
<evidence type="ECO:0000313" key="3">
    <source>
        <dbReference type="Proteomes" id="UP001597168"/>
    </source>
</evidence>
<reference evidence="3" key="1">
    <citation type="journal article" date="2019" name="Int. J. Syst. Evol. Microbiol.">
        <title>The Global Catalogue of Microorganisms (GCM) 10K type strain sequencing project: providing services to taxonomists for standard genome sequencing and annotation.</title>
        <authorList>
            <consortium name="The Broad Institute Genomics Platform"/>
            <consortium name="The Broad Institute Genome Sequencing Center for Infectious Disease"/>
            <person name="Wu L."/>
            <person name="Ma J."/>
        </authorList>
    </citation>
    <scope>NUCLEOTIDE SEQUENCE [LARGE SCALE GENOMIC DNA]</scope>
    <source>
        <strain evidence="3">CCUG 60214</strain>
    </source>
</reference>
<gene>
    <name evidence="2" type="ORF">ACFQ3T_14955</name>
</gene>
<keyword evidence="1" id="KW-1133">Transmembrane helix</keyword>
<evidence type="ECO:0000256" key="1">
    <source>
        <dbReference type="SAM" id="Phobius"/>
    </source>
</evidence>
<evidence type="ECO:0008006" key="4">
    <source>
        <dbReference type="Google" id="ProtNLM"/>
    </source>
</evidence>
<keyword evidence="3" id="KW-1185">Reference proteome</keyword>
<sequence>MSDTESLIRDALRMRADQAPPPGPVLAALRRPRKSRTSFLLVLAAAATAAVVAVVATAVGRPTAESPPATSVEIPIEPTIPTVSLGFSPTWLPEGFTERQRLVDPATYTRRTWEQGESTAKATNPSLEFTVQPANESTGAMADAIANALEAYRVTVNGAPGVVSGATTVLWQPEPEVYLSVTLRNIPDARTTAVRIAESVRPDPGPVRLPVSLGGSRGIQAHGGLPEGWQASTTGVHDGVTYNVLLSRRPYGFEGSPTMTTARGLTARYYAADGGHLVVELRPDVHLQVSGIGVRAAGLAELTAAAEAVVVDPEPDLAWAGG</sequence>
<comment type="caution">
    <text evidence="2">The sequence shown here is derived from an EMBL/GenBank/DDBJ whole genome shotgun (WGS) entry which is preliminary data.</text>
</comment>
<proteinExistence type="predicted"/>
<keyword evidence="1" id="KW-0812">Transmembrane</keyword>
<evidence type="ECO:0000313" key="2">
    <source>
        <dbReference type="EMBL" id="MFD1148428.1"/>
    </source>
</evidence>
<dbReference type="EMBL" id="JBHTLK010000064">
    <property type="protein sequence ID" value="MFD1148428.1"/>
    <property type="molecule type" value="Genomic_DNA"/>
</dbReference>
<accession>A0ABW3QUB3</accession>
<organism evidence="2 3">
    <name type="scientific">Saccharothrix hoggarensis</name>
    <dbReference type="NCBI Taxonomy" id="913853"/>
    <lineage>
        <taxon>Bacteria</taxon>
        <taxon>Bacillati</taxon>
        <taxon>Actinomycetota</taxon>
        <taxon>Actinomycetes</taxon>
        <taxon>Pseudonocardiales</taxon>
        <taxon>Pseudonocardiaceae</taxon>
        <taxon>Saccharothrix</taxon>
    </lineage>
</organism>
<keyword evidence="1" id="KW-0472">Membrane</keyword>
<feature type="transmembrane region" description="Helical" evidence="1">
    <location>
        <begin position="39"/>
        <end position="59"/>
    </location>
</feature>
<protein>
    <recommendedName>
        <fullName evidence="4">GerMN domain-containing protein</fullName>
    </recommendedName>
</protein>
<name>A0ABW3QUB3_9PSEU</name>
<dbReference type="Proteomes" id="UP001597168">
    <property type="component" value="Unassembled WGS sequence"/>
</dbReference>